<sequence>MPIARLPSPTTSAISASPMVALNVLLIIANYITNVNSTYLKTVKNIAREYSAYEGMPSLFLDV</sequence>
<feature type="transmembrane region" description="Helical" evidence="1">
    <location>
        <begin position="12"/>
        <end position="32"/>
    </location>
</feature>
<keyword evidence="1" id="KW-1133">Transmembrane helix</keyword>
<evidence type="ECO:0000256" key="1">
    <source>
        <dbReference type="SAM" id="Phobius"/>
    </source>
</evidence>
<keyword evidence="1" id="KW-0472">Membrane</keyword>
<dbReference type="Proteomes" id="UP000177507">
    <property type="component" value="Unassembled WGS sequence"/>
</dbReference>
<gene>
    <name evidence="2" type="ORF">A2831_01260</name>
</gene>
<organism evidence="2 3">
    <name type="scientific">Candidatus Yanofskybacteria bacterium RIFCSPHIGHO2_01_FULL_44_17</name>
    <dbReference type="NCBI Taxonomy" id="1802668"/>
    <lineage>
        <taxon>Bacteria</taxon>
        <taxon>Candidatus Yanofskyibacteriota</taxon>
    </lineage>
</organism>
<protein>
    <submittedName>
        <fullName evidence="2">Uncharacterized protein</fullName>
    </submittedName>
</protein>
<proteinExistence type="predicted"/>
<dbReference type="AlphaFoldDB" id="A0A1F8ETW8"/>
<comment type="caution">
    <text evidence="2">The sequence shown here is derived from an EMBL/GenBank/DDBJ whole genome shotgun (WGS) entry which is preliminary data.</text>
</comment>
<dbReference type="STRING" id="1802668.A2831_01260"/>
<name>A0A1F8ETW8_9BACT</name>
<keyword evidence="1" id="KW-0812">Transmembrane</keyword>
<accession>A0A1F8ETW8</accession>
<evidence type="ECO:0000313" key="2">
    <source>
        <dbReference type="EMBL" id="OGN04312.1"/>
    </source>
</evidence>
<dbReference type="EMBL" id="MGJI01000022">
    <property type="protein sequence ID" value="OGN04312.1"/>
    <property type="molecule type" value="Genomic_DNA"/>
</dbReference>
<evidence type="ECO:0000313" key="3">
    <source>
        <dbReference type="Proteomes" id="UP000177507"/>
    </source>
</evidence>
<reference evidence="2 3" key="1">
    <citation type="journal article" date="2016" name="Nat. Commun.">
        <title>Thousands of microbial genomes shed light on interconnected biogeochemical processes in an aquifer system.</title>
        <authorList>
            <person name="Anantharaman K."/>
            <person name="Brown C.T."/>
            <person name="Hug L.A."/>
            <person name="Sharon I."/>
            <person name="Castelle C.J."/>
            <person name="Probst A.J."/>
            <person name="Thomas B.C."/>
            <person name="Singh A."/>
            <person name="Wilkins M.J."/>
            <person name="Karaoz U."/>
            <person name="Brodie E.L."/>
            <person name="Williams K.H."/>
            <person name="Hubbard S.S."/>
            <person name="Banfield J.F."/>
        </authorList>
    </citation>
    <scope>NUCLEOTIDE SEQUENCE [LARGE SCALE GENOMIC DNA]</scope>
</reference>